<evidence type="ECO:0000256" key="1">
    <source>
        <dbReference type="SAM" id="Phobius"/>
    </source>
</evidence>
<protein>
    <submittedName>
        <fullName evidence="2">Uncharacterized protein</fullName>
    </submittedName>
</protein>
<gene>
    <name evidence="2" type="ORF">LARSCL_LOCUS14798</name>
</gene>
<keyword evidence="1" id="KW-1133">Transmembrane helix</keyword>
<organism evidence="2 3">
    <name type="scientific">Larinioides sclopetarius</name>
    <dbReference type="NCBI Taxonomy" id="280406"/>
    <lineage>
        <taxon>Eukaryota</taxon>
        <taxon>Metazoa</taxon>
        <taxon>Ecdysozoa</taxon>
        <taxon>Arthropoda</taxon>
        <taxon>Chelicerata</taxon>
        <taxon>Arachnida</taxon>
        <taxon>Araneae</taxon>
        <taxon>Araneomorphae</taxon>
        <taxon>Entelegynae</taxon>
        <taxon>Araneoidea</taxon>
        <taxon>Araneidae</taxon>
        <taxon>Larinioides</taxon>
    </lineage>
</organism>
<evidence type="ECO:0000313" key="2">
    <source>
        <dbReference type="EMBL" id="CAL1287383.1"/>
    </source>
</evidence>
<dbReference type="Proteomes" id="UP001497382">
    <property type="component" value="Unassembled WGS sequence"/>
</dbReference>
<feature type="transmembrane region" description="Helical" evidence="1">
    <location>
        <begin position="20"/>
        <end position="44"/>
    </location>
</feature>
<reference evidence="2 3" key="1">
    <citation type="submission" date="2024-04" db="EMBL/GenBank/DDBJ databases">
        <authorList>
            <person name="Rising A."/>
            <person name="Reimegard J."/>
            <person name="Sonavane S."/>
            <person name="Akerstrom W."/>
            <person name="Nylinder S."/>
            <person name="Hedman E."/>
            <person name="Kallberg Y."/>
        </authorList>
    </citation>
    <scope>NUCLEOTIDE SEQUENCE [LARGE SCALE GENOMIC DNA]</scope>
</reference>
<accession>A0AAV2ATL5</accession>
<sequence>MRREKDDFFTGLYTQLDFLQLFQFGHLMEITLKIILVSGIMLFAKMHHRGTH</sequence>
<name>A0AAV2ATL5_9ARAC</name>
<dbReference type="EMBL" id="CAXIEN010000217">
    <property type="protein sequence ID" value="CAL1287383.1"/>
    <property type="molecule type" value="Genomic_DNA"/>
</dbReference>
<dbReference type="AlphaFoldDB" id="A0AAV2ATL5"/>
<keyword evidence="1" id="KW-0472">Membrane</keyword>
<keyword evidence="1" id="KW-0812">Transmembrane</keyword>
<comment type="caution">
    <text evidence="2">The sequence shown here is derived from an EMBL/GenBank/DDBJ whole genome shotgun (WGS) entry which is preliminary data.</text>
</comment>
<keyword evidence="3" id="KW-1185">Reference proteome</keyword>
<proteinExistence type="predicted"/>
<evidence type="ECO:0000313" key="3">
    <source>
        <dbReference type="Proteomes" id="UP001497382"/>
    </source>
</evidence>